<dbReference type="PANTHER" id="PTHR43464:SF19">
    <property type="entry name" value="UBIQUINONE BIOSYNTHESIS O-METHYLTRANSFERASE, MITOCHONDRIAL"/>
    <property type="match status" value="1"/>
</dbReference>
<evidence type="ECO:0000256" key="1">
    <source>
        <dbReference type="ARBA" id="ARBA00022603"/>
    </source>
</evidence>
<reference evidence="4" key="2">
    <citation type="submission" date="2015-04" db="EMBL/GenBank/DDBJ databases">
        <title>Genome sequence of Mycobacterium arupense strain GUC1.</title>
        <authorList>
            <person name="Greninger A.L."/>
            <person name="Cunningham G."/>
            <person name="Chiu C.Y."/>
            <person name="Miller S."/>
        </authorList>
    </citation>
    <scope>NUCLEOTIDE SEQUENCE</scope>
    <source>
        <strain evidence="4">GUC1</strain>
    </source>
</reference>
<protein>
    <submittedName>
        <fullName evidence="4">Methyltransferase type 12</fullName>
    </submittedName>
    <submittedName>
        <fullName evidence="5">SAM-dependent methyltransferase</fullName>
    </submittedName>
</protein>
<proteinExistence type="predicted"/>
<dbReference type="SUPFAM" id="SSF53335">
    <property type="entry name" value="S-adenosyl-L-methionine-dependent methyltransferases"/>
    <property type="match status" value="1"/>
</dbReference>
<keyword evidence="3" id="KW-0949">S-adenosyl-L-methionine</keyword>
<name>A0A0F5N3C2_9MYCO</name>
<keyword evidence="2 4" id="KW-0808">Transferase</keyword>
<evidence type="ECO:0000256" key="2">
    <source>
        <dbReference type="ARBA" id="ARBA00022679"/>
    </source>
</evidence>
<dbReference type="Proteomes" id="UP000192327">
    <property type="component" value="Unassembled WGS sequence"/>
</dbReference>
<dbReference type="InterPro" id="IPR029063">
    <property type="entry name" value="SAM-dependent_MTases_sf"/>
</dbReference>
<gene>
    <name evidence="5" type="ORF">BST15_01880</name>
    <name evidence="4" type="ORF">WR43_00225</name>
</gene>
<dbReference type="Pfam" id="PF13489">
    <property type="entry name" value="Methyltransf_23"/>
    <property type="match status" value="1"/>
</dbReference>
<reference evidence="5 7" key="3">
    <citation type="submission" date="2016-12" db="EMBL/GenBank/DDBJ databases">
        <title>The new phylogeny of genus Mycobacterium.</title>
        <authorList>
            <person name="Tortoli E."/>
            <person name="Trovato A."/>
            <person name="Cirillo D.M."/>
        </authorList>
    </citation>
    <scope>NUCLEOTIDE SEQUENCE [LARGE SCALE GENOMIC DNA]</scope>
    <source>
        <strain evidence="5 7">DSM 44942</strain>
    </source>
</reference>
<reference evidence="6" key="1">
    <citation type="submission" date="2015-04" db="EMBL/GenBank/DDBJ databases">
        <title>Genome sequence of Mycobacterium arupense GUC1.</title>
        <authorList>
            <person name="Greninger A.L."/>
            <person name="Cunningham G."/>
            <person name="Chiu C.Y."/>
            <person name="Miller S."/>
        </authorList>
    </citation>
    <scope>NUCLEOTIDE SEQUENCE [LARGE SCALE GENOMIC DNA]</scope>
    <source>
        <strain evidence="6">GUC1</strain>
    </source>
</reference>
<dbReference type="PATRIC" id="fig|342002.3.peg.327"/>
<accession>A0A0F5N3C2</accession>
<sequence length="348" mass="38833">MEDFPVSSIDRAKAAHEAMVRRFYTRAQTSGEIRLPAVPSMLAEYVTMCSAVFAGLGKPFSEAELDRLREVLQGQLAEAYSHSLRSHIIISYNAPIGPTLDYTVRAQWNSVADAYAAWLDTRKPPLFGTEPDARVWNLASEAANPASHRVLEIGGGTGRNALALARRGHPVDVVEMTPKFAEMLVADAAAESLDVRVIVRDVFEHSDDLRDDYQMMVLSEVLTDFRSTAELRSLFELAARCLAPGGRLVFNSFLAHDGYEPDAAAREFCQQVYSGLYTRTEMAAASAGLPLQLLSDESVHDYEKANLPDGAWPPTSWYIEWVSGQDAFRTTREESPMELRWLIYQRTY</sequence>
<organism evidence="4 6">
    <name type="scientific">Mycolicibacter arupensis</name>
    <dbReference type="NCBI Taxonomy" id="342002"/>
    <lineage>
        <taxon>Bacteria</taxon>
        <taxon>Bacillati</taxon>
        <taxon>Actinomycetota</taxon>
        <taxon>Actinomycetes</taxon>
        <taxon>Mycobacteriales</taxon>
        <taxon>Mycobacteriaceae</taxon>
        <taxon>Mycolicibacter</taxon>
    </lineage>
</organism>
<dbReference type="STRING" id="342002.BST15_01880"/>
<comment type="caution">
    <text evidence="4">The sequence shown here is derived from an EMBL/GenBank/DDBJ whole genome shotgun (WGS) entry which is preliminary data.</text>
</comment>
<dbReference type="GO" id="GO:0008168">
    <property type="term" value="F:methyltransferase activity"/>
    <property type="evidence" value="ECO:0007669"/>
    <property type="project" value="UniProtKB-KW"/>
</dbReference>
<evidence type="ECO:0000256" key="3">
    <source>
        <dbReference type="ARBA" id="ARBA00022691"/>
    </source>
</evidence>
<evidence type="ECO:0000313" key="6">
    <source>
        <dbReference type="Proteomes" id="UP000034416"/>
    </source>
</evidence>
<dbReference type="AlphaFoldDB" id="A0A0F5N3C2"/>
<dbReference type="GO" id="GO:0032259">
    <property type="term" value="P:methylation"/>
    <property type="evidence" value="ECO:0007669"/>
    <property type="project" value="UniProtKB-KW"/>
</dbReference>
<dbReference type="EMBL" id="LASW01000001">
    <property type="protein sequence ID" value="KKC01370.1"/>
    <property type="molecule type" value="Genomic_DNA"/>
</dbReference>
<dbReference type="CDD" id="cd02440">
    <property type="entry name" value="AdoMet_MTases"/>
    <property type="match status" value="1"/>
</dbReference>
<evidence type="ECO:0000313" key="5">
    <source>
        <dbReference type="EMBL" id="ORA00869.1"/>
    </source>
</evidence>
<dbReference type="Gene3D" id="3.40.50.150">
    <property type="entry name" value="Vaccinia Virus protein VP39"/>
    <property type="match status" value="1"/>
</dbReference>
<dbReference type="Proteomes" id="UP000034416">
    <property type="component" value="Unassembled WGS sequence"/>
</dbReference>
<keyword evidence="7" id="KW-1185">Reference proteome</keyword>
<keyword evidence="1 4" id="KW-0489">Methyltransferase</keyword>
<dbReference type="EMBL" id="MVHH01000002">
    <property type="protein sequence ID" value="ORA00869.1"/>
    <property type="molecule type" value="Genomic_DNA"/>
</dbReference>
<dbReference type="PANTHER" id="PTHR43464">
    <property type="entry name" value="METHYLTRANSFERASE"/>
    <property type="match status" value="1"/>
</dbReference>
<evidence type="ECO:0000313" key="7">
    <source>
        <dbReference type="Proteomes" id="UP000192327"/>
    </source>
</evidence>
<evidence type="ECO:0000313" key="4">
    <source>
        <dbReference type="EMBL" id="KKC01370.1"/>
    </source>
</evidence>